<comment type="caution">
    <text evidence="1">The sequence shown here is derived from an EMBL/GenBank/DDBJ whole genome shotgun (WGS) entry which is preliminary data.</text>
</comment>
<proteinExistence type="predicted"/>
<keyword evidence="2" id="KW-1185">Reference proteome</keyword>
<reference evidence="1 2" key="1">
    <citation type="submission" date="2019-02" db="EMBL/GenBank/DDBJ databases">
        <title>Corallincola luteus sp. nov., a marine bacterium isolated from surface sediment of Bohai Sea in China.</title>
        <authorList>
            <person name="Ren Q."/>
        </authorList>
    </citation>
    <scope>NUCLEOTIDE SEQUENCE [LARGE SCALE GENOMIC DNA]</scope>
    <source>
        <strain evidence="1 2">DASS28</strain>
    </source>
</reference>
<dbReference type="RefSeq" id="WP_131415948.1">
    <property type="nucleotide sequence ID" value="NZ_SJXE01000006.1"/>
</dbReference>
<accession>A0ABY2AIL9</accession>
<evidence type="ECO:0000313" key="1">
    <source>
        <dbReference type="EMBL" id="TCI02585.1"/>
    </source>
</evidence>
<dbReference type="EMBL" id="SJXE01000006">
    <property type="protein sequence ID" value="TCI02585.1"/>
    <property type="molecule type" value="Genomic_DNA"/>
</dbReference>
<gene>
    <name evidence="1" type="ORF">EZV61_12335</name>
</gene>
<sequence length="118" mass="14287">MNPHRVNIITLLQLVARHKEQVEYQRKVPSVNVATEMCCQWFDDFYHPEFEEFKVNFSKPELMWLAKFNEVFEDCVDELPETLDDFHRDPRWQKVTSVAESLLIELGWQDIRPIYDRQ</sequence>
<evidence type="ECO:0000313" key="2">
    <source>
        <dbReference type="Proteomes" id="UP000292554"/>
    </source>
</evidence>
<organism evidence="1 2">
    <name type="scientific">Corallincola luteus</name>
    <dbReference type="NCBI Taxonomy" id="1775177"/>
    <lineage>
        <taxon>Bacteria</taxon>
        <taxon>Pseudomonadati</taxon>
        <taxon>Pseudomonadota</taxon>
        <taxon>Gammaproteobacteria</taxon>
        <taxon>Alteromonadales</taxon>
        <taxon>Psychromonadaceae</taxon>
        <taxon>Corallincola</taxon>
    </lineage>
</organism>
<protein>
    <submittedName>
        <fullName evidence="1">Uncharacterized protein</fullName>
    </submittedName>
</protein>
<dbReference type="Proteomes" id="UP000292554">
    <property type="component" value="Unassembled WGS sequence"/>
</dbReference>
<name>A0ABY2AIL9_9GAMM</name>